<proteinExistence type="predicted"/>
<reference evidence="1" key="1">
    <citation type="submission" date="2018-05" db="EMBL/GenBank/DDBJ databases">
        <authorList>
            <person name="Lanie J.A."/>
            <person name="Ng W.-L."/>
            <person name="Kazmierczak K.M."/>
            <person name="Andrzejewski T.M."/>
            <person name="Davidsen T.M."/>
            <person name="Wayne K.J."/>
            <person name="Tettelin H."/>
            <person name="Glass J.I."/>
            <person name="Rusch D."/>
            <person name="Podicherti R."/>
            <person name="Tsui H.-C.T."/>
            <person name="Winkler M.E."/>
        </authorList>
    </citation>
    <scope>NUCLEOTIDE SEQUENCE</scope>
</reference>
<organism evidence="1">
    <name type="scientific">marine metagenome</name>
    <dbReference type="NCBI Taxonomy" id="408172"/>
    <lineage>
        <taxon>unclassified sequences</taxon>
        <taxon>metagenomes</taxon>
        <taxon>ecological metagenomes</taxon>
    </lineage>
</organism>
<dbReference type="EMBL" id="UINC01005300">
    <property type="protein sequence ID" value="SVA20428.1"/>
    <property type="molecule type" value="Genomic_DNA"/>
</dbReference>
<sequence length="265" mass="29294">MSLGLHLIPLRRHLFSLFIAFTVAFPAQIAAQVDIEALRTEDPPMGYSGSIGSNVTVRTGNVDFIQLGLNARLFHVDDLSTTLVVGNGGLGLLGRSRFASSGLLHYRKTYLYNRRISPEWFGQLNYDRSQRLDFRMVLGGGARTAFASGEWGEFGMGASIVLEHEALNLPEDAVHPDNTNTVRWSSFLTLRVVPTEDFVVTSTTYMQPAYNDFSDLRMLGKIRIATPVTDELALTVSFNMRYDSGPPDGTSALDTTLRTGIAYVY</sequence>
<evidence type="ECO:0008006" key="2">
    <source>
        <dbReference type="Google" id="ProtNLM"/>
    </source>
</evidence>
<evidence type="ECO:0000313" key="1">
    <source>
        <dbReference type="EMBL" id="SVA20428.1"/>
    </source>
</evidence>
<dbReference type="InterPro" id="IPR007433">
    <property type="entry name" value="DUF481"/>
</dbReference>
<accession>A0A381TY89</accession>
<gene>
    <name evidence="1" type="ORF">METZ01_LOCUS73282</name>
</gene>
<protein>
    <recommendedName>
        <fullName evidence="2">DUF481 domain-containing protein</fullName>
    </recommendedName>
</protein>
<dbReference type="AlphaFoldDB" id="A0A381TY89"/>
<dbReference type="Pfam" id="PF04338">
    <property type="entry name" value="DUF481"/>
    <property type="match status" value="1"/>
</dbReference>
<name>A0A381TY89_9ZZZZ</name>